<feature type="domain" description="Knr4/Smi1-like" evidence="1">
    <location>
        <begin position="34"/>
        <end position="160"/>
    </location>
</feature>
<dbReference type="InterPro" id="IPR037883">
    <property type="entry name" value="Knr4/Smi1-like_sf"/>
</dbReference>
<dbReference type="SUPFAM" id="SSF160631">
    <property type="entry name" value="SMI1/KNR4-like"/>
    <property type="match status" value="1"/>
</dbReference>
<protein>
    <recommendedName>
        <fullName evidence="1">Knr4/Smi1-like domain-containing protein</fullName>
    </recommendedName>
</protein>
<dbReference type="EMBL" id="CP074371">
    <property type="protein sequence ID" value="QVI21459.1"/>
    <property type="molecule type" value="Genomic_DNA"/>
</dbReference>
<evidence type="ECO:0000313" key="2">
    <source>
        <dbReference type="EMBL" id="QVI21459.1"/>
    </source>
</evidence>
<sequence length="180" mass="19702">MTNWKALVGSLYAQQYGAAERFGEPGLSLPPNPPAAEAAVAAAEQRLGVCFDAAFREFLRVCDGWPRFGRIQLFGCGDLAAGEKWRRDSTFANEYFATQASAASEVPDGYRRVLVGKAGLSQRFIVMMFPTDPVGGVSACWDCMGGLDLRYPDFGSWAEHEAASISYALDEEIADRRCLR</sequence>
<dbReference type="Proteomes" id="UP000683310">
    <property type="component" value="Chromosome"/>
</dbReference>
<keyword evidence="3" id="KW-1185">Reference proteome</keyword>
<name>A0ABX8CRF1_9NOCA</name>
<gene>
    <name evidence="2" type="ORF">KHQ06_36870</name>
</gene>
<dbReference type="RefSeq" id="WP_213557561.1">
    <property type="nucleotide sequence ID" value="NZ_JBHZDI010000014.1"/>
</dbReference>
<accession>A0ABX8CRF1</accession>
<dbReference type="SMART" id="SM00860">
    <property type="entry name" value="SMI1_KNR4"/>
    <property type="match status" value="1"/>
</dbReference>
<evidence type="ECO:0000313" key="3">
    <source>
        <dbReference type="Proteomes" id="UP000683310"/>
    </source>
</evidence>
<reference evidence="2 3" key="1">
    <citation type="submission" date="2021-04" db="EMBL/GenBank/DDBJ databases">
        <title>Nocardia tengchongensis.</title>
        <authorList>
            <person name="Zhuang k."/>
            <person name="Ran Y."/>
            <person name="Li W."/>
        </authorList>
    </citation>
    <scope>NUCLEOTIDE SEQUENCE [LARGE SCALE GENOMIC DNA]</scope>
    <source>
        <strain evidence="2 3">CFH S0057</strain>
    </source>
</reference>
<organism evidence="2 3">
    <name type="scientific">Nocardia tengchongensis</name>
    <dbReference type="NCBI Taxonomy" id="2055889"/>
    <lineage>
        <taxon>Bacteria</taxon>
        <taxon>Bacillati</taxon>
        <taxon>Actinomycetota</taxon>
        <taxon>Actinomycetes</taxon>
        <taxon>Mycobacteriales</taxon>
        <taxon>Nocardiaceae</taxon>
        <taxon>Nocardia</taxon>
    </lineage>
</organism>
<proteinExistence type="predicted"/>
<dbReference type="InterPro" id="IPR018958">
    <property type="entry name" value="Knr4/Smi1-like_dom"/>
</dbReference>
<evidence type="ECO:0000259" key="1">
    <source>
        <dbReference type="SMART" id="SM00860"/>
    </source>
</evidence>